<reference evidence="2 3" key="1">
    <citation type="submission" date="2019-08" db="EMBL/GenBank/DDBJ databases">
        <title>In-depth cultivation of the pig gut microbiome towards novel bacterial diversity and tailored functional studies.</title>
        <authorList>
            <person name="Wylensek D."/>
            <person name="Hitch T.C.A."/>
            <person name="Clavel T."/>
        </authorList>
    </citation>
    <scope>NUCLEOTIDE SEQUENCE [LARGE SCALE GENOMIC DNA]</scope>
    <source>
        <strain evidence="2 3">WCA-389-WT-5B</strain>
    </source>
</reference>
<comment type="caution">
    <text evidence="2">The sequence shown here is derived from an EMBL/GenBank/DDBJ whole genome shotgun (WGS) entry which is preliminary data.</text>
</comment>
<dbReference type="InterPro" id="IPR056670">
    <property type="entry name" value="DUF7768"/>
</dbReference>
<sequence>MEKFNQEHYQDPTPQRALSAVEAQRKALRAYRPLVYICSPYSGATDKNILAARRYCRFAFEEGYLPLAPHLLFPQFLDDRDPKEREAGLHFGNILMSLCREVWVFGDTISPGMDAEIRRARWKNYRLRFFNETLEEAER</sequence>
<proteinExistence type="predicted"/>
<organism evidence="2 3">
    <name type="scientific">Acidaminococcus fermentans</name>
    <dbReference type="NCBI Taxonomy" id="905"/>
    <lineage>
        <taxon>Bacteria</taxon>
        <taxon>Bacillati</taxon>
        <taxon>Bacillota</taxon>
        <taxon>Negativicutes</taxon>
        <taxon>Acidaminococcales</taxon>
        <taxon>Acidaminococcaceae</taxon>
        <taxon>Acidaminococcus</taxon>
    </lineage>
</organism>
<dbReference type="Proteomes" id="UP000441455">
    <property type="component" value="Unassembled WGS sequence"/>
</dbReference>
<dbReference type="AlphaFoldDB" id="A0A6N7VM62"/>
<gene>
    <name evidence="2" type="ORF">FX155_05715</name>
</gene>
<evidence type="ECO:0000313" key="2">
    <source>
        <dbReference type="EMBL" id="MSS82090.1"/>
    </source>
</evidence>
<name>A0A6N7VM62_ACIFE</name>
<protein>
    <recommendedName>
        <fullName evidence="1">DUF7768 domain-containing protein</fullName>
    </recommendedName>
</protein>
<dbReference type="EMBL" id="VULN01000007">
    <property type="protein sequence ID" value="MSS82090.1"/>
    <property type="molecule type" value="Genomic_DNA"/>
</dbReference>
<evidence type="ECO:0000259" key="1">
    <source>
        <dbReference type="Pfam" id="PF24963"/>
    </source>
</evidence>
<dbReference type="RefSeq" id="WP_229778452.1">
    <property type="nucleotide sequence ID" value="NZ_VULN01000007.1"/>
</dbReference>
<feature type="domain" description="DUF7768" evidence="1">
    <location>
        <begin position="33"/>
        <end position="130"/>
    </location>
</feature>
<dbReference type="Gene3D" id="3.40.50.10400">
    <property type="entry name" value="Hypothetical protein PA1492"/>
    <property type="match status" value="1"/>
</dbReference>
<evidence type="ECO:0000313" key="3">
    <source>
        <dbReference type="Proteomes" id="UP000441455"/>
    </source>
</evidence>
<dbReference type="Pfam" id="PF24963">
    <property type="entry name" value="DUF7768"/>
    <property type="match status" value="1"/>
</dbReference>
<accession>A0A6N7VM62</accession>